<evidence type="ECO:0000313" key="15">
    <source>
        <dbReference type="Proteomes" id="UP001335648"/>
    </source>
</evidence>
<dbReference type="FunFam" id="3.40.50.300:FF:000470">
    <property type="entry name" value="ATPase family, AAA domain containing 3A"/>
    <property type="match status" value="1"/>
</dbReference>
<dbReference type="GO" id="GO:0005524">
    <property type="term" value="F:ATP binding"/>
    <property type="evidence" value="ECO:0007669"/>
    <property type="project" value="UniProtKB-KW"/>
</dbReference>
<proteinExistence type="inferred from homology"/>
<organism evidence="14 15">
    <name type="scientific">Champsocephalus esox</name>
    <name type="common">pike icefish</name>
    <dbReference type="NCBI Taxonomy" id="159716"/>
    <lineage>
        <taxon>Eukaryota</taxon>
        <taxon>Metazoa</taxon>
        <taxon>Chordata</taxon>
        <taxon>Craniata</taxon>
        <taxon>Vertebrata</taxon>
        <taxon>Euteleostomi</taxon>
        <taxon>Actinopterygii</taxon>
        <taxon>Neopterygii</taxon>
        <taxon>Teleostei</taxon>
        <taxon>Neoteleostei</taxon>
        <taxon>Acanthomorphata</taxon>
        <taxon>Eupercaria</taxon>
        <taxon>Perciformes</taxon>
        <taxon>Notothenioidei</taxon>
        <taxon>Channichthyidae</taxon>
        <taxon>Champsocephalus</taxon>
    </lineage>
</organism>
<protein>
    <recommendedName>
        <fullName evidence="13">AAA+ ATPase domain-containing protein</fullName>
    </recommendedName>
</protein>
<evidence type="ECO:0000313" key="14">
    <source>
        <dbReference type="EMBL" id="KAK5894260.1"/>
    </source>
</evidence>
<keyword evidence="8" id="KW-0496">Mitochondrion</keyword>
<feature type="compositionally biased region" description="Basic and acidic residues" evidence="12">
    <location>
        <begin position="1085"/>
        <end position="1102"/>
    </location>
</feature>
<gene>
    <name evidence="14" type="ORF">CesoFtcFv8_010971</name>
</gene>
<evidence type="ECO:0000256" key="5">
    <source>
        <dbReference type="ARBA" id="ARBA00022792"/>
    </source>
</evidence>
<dbReference type="EMBL" id="JAULUE010002054">
    <property type="protein sequence ID" value="KAK5894260.1"/>
    <property type="molecule type" value="Genomic_DNA"/>
</dbReference>
<sequence>MSWLFGWWRGSGSPSLEEQVTAAAAEGAGGAPGGSGGGRAGDKWSNFDPTGLERAAKAARELDKSRHAKEALSLARMQEQTVQLEHESKVKEYEAAVEQLKGEQIHLQAEERRKTLVEETKQNQARAQFQDKLARQRYDEQLRQQQFLNEENLRKQEESVLKQESMRKSTIQHEMELRHKNDLLRIEAQSKAQAQVERENADIIREQIRLKAAEHRQTVLESIKTAGAVFGEGFRAFISDGDKVTATVAGLTLLAAGVYSARNATAVAGRFIESRLGKPSLVRETSRITVVEGIKHPITTTKRLRSRPQDALEGVVLSANLEERVRDIAIATRNTRQNKGLYRNILMYGPPGTGKTLFAKKLALHSGMDYAIMTGGDVAPLGRDGVTAMHKVFDWASTSRRGVLLFVDEADAFLRKRSTEKISEDLRATLNAFLYRTGEQSNKFMLVLASNQPEQFDWAINDRIDEIVNFALPGQGERERLVRLYFDKFVLGPATTGRQRLKLTQFDYGQKCSEIAVRAEGMSGREISKLGVAWQAAAYSSEDGVLTEAMIDSRVEEAVKQHAQKMDWLLMEAGAGVGKFGVIVPKEMAAEVTAQEAASLAQTEDTTPTIQQVLPLINVVGSAAQVEAAALPTELEAEAILKEASTLVKESEAIAVETIVETASAAPLVQEVEAIKDLTEVVGTAVATDTVVPEVKEVVAEVIEAESIPASSATETVAVSRETEAIEAVKEEIDVLAHSETTVTAVAQEEKLDAVISNVVQEPDQTRVIEVQETESTATIIAAVESEAIKVAEVVATDTANVAEEIASNVAQEAEVIATDVARVADAVATVSEEIEAAVAKEVEAVESLVVKDSNEVLGETVSETLEITKEAQEVVTDVVKESESIAAELIKEVEPLIAEIAANEAEFISTEAKEPQTSAIGSTTEVQTLATEIAAKEAEVTSAEVSQEAEVTTAEVSKEAQVTSAEVSKEAEITPEEVTKEAEVTPAEVTKEAEVTPAEVTKEAEVTPAEVTKEAEVTPAEVTKDAEVTTEEVSKEAEFLTTKDADTISTDDVKLSETAEVGAQTSPATKKSAASQTSTEEVETEKPLSNEQSGDDKDKPQAKPSPKK</sequence>
<evidence type="ECO:0000256" key="12">
    <source>
        <dbReference type="SAM" id="MobiDB-lite"/>
    </source>
</evidence>
<dbReference type="CDD" id="cd19512">
    <property type="entry name" value="RecA-like_ATAD3-like"/>
    <property type="match status" value="1"/>
</dbReference>
<evidence type="ECO:0000256" key="4">
    <source>
        <dbReference type="ARBA" id="ARBA00022741"/>
    </source>
</evidence>
<feature type="region of interest" description="Disordered" evidence="12">
    <location>
        <begin position="10"/>
        <end position="49"/>
    </location>
</feature>
<keyword evidence="4" id="KW-0547">Nucleotide-binding</keyword>
<dbReference type="GO" id="GO:0008270">
    <property type="term" value="F:zinc ion binding"/>
    <property type="evidence" value="ECO:0007669"/>
    <property type="project" value="TreeGrafter"/>
</dbReference>
<dbReference type="InterPro" id="IPR027417">
    <property type="entry name" value="P-loop_NTPase"/>
</dbReference>
<feature type="compositionally biased region" description="Basic and acidic residues" evidence="12">
    <location>
        <begin position="968"/>
        <end position="1058"/>
    </location>
</feature>
<keyword evidence="9" id="KW-0472">Membrane</keyword>
<feature type="coiled-coil region" evidence="11">
    <location>
        <begin position="83"/>
        <end position="110"/>
    </location>
</feature>
<evidence type="ECO:0000256" key="6">
    <source>
        <dbReference type="ARBA" id="ARBA00022840"/>
    </source>
</evidence>
<feature type="region of interest" description="Disordered" evidence="12">
    <location>
        <begin position="957"/>
        <end position="1109"/>
    </location>
</feature>
<keyword evidence="7 11" id="KW-0175">Coiled coil</keyword>
<keyword evidence="10" id="KW-1135">Mitochondrion nucleoid</keyword>
<dbReference type="GO" id="GO:0005743">
    <property type="term" value="C:mitochondrial inner membrane"/>
    <property type="evidence" value="ECO:0007669"/>
    <property type="project" value="UniProtKB-SubCell"/>
</dbReference>
<evidence type="ECO:0000259" key="13">
    <source>
        <dbReference type="SMART" id="SM00382"/>
    </source>
</evidence>
<dbReference type="GO" id="GO:0042645">
    <property type="term" value="C:mitochondrial nucleoid"/>
    <property type="evidence" value="ECO:0007669"/>
    <property type="project" value="UniProtKB-SubCell"/>
</dbReference>
<dbReference type="InterPro" id="IPR003593">
    <property type="entry name" value="AAA+_ATPase"/>
</dbReference>
<reference evidence="14 15" key="1">
    <citation type="journal article" date="2023" name="Mol. Biol. Evol.">
        <title>Genomics of Secondarily Temperate Adaptation in the Only Non-Antarctic Icefish.</title>
        <authorList>
            <person name="Rivera-Colon A.G."/>
            <person name="Rayamajhi N."/>
            <person name="Minhas B.F."/>
            <person name="Madrigal G."/>
            <person name="Bilyk K.T."/>
            <person name="Yoon V."/>
            <person name="Hune M."/>
            <person name="Gregory S."/>
            <person name="Cheng C.H.C."/>
            <person name="Catchen J.M."/>
        </authorList>
    </citation>
    <scope>NUCLEOTIDE SEQUENCE [LARGE SCALE GENOMIC DNA]</scope>
    <source>
        <strain evidence="14">JC2023a</strain>
    </source>
</reference>
<evidence type="ECO:0000256" key="11">
    <source>
        <dbReference type="SAM" id="Coils"/>
    </source>
</evidence>
<evidence type="ECO:0000256" key="8">
    <source>
        <dbReference type="ARBA" id="ARBA00023128"/>
    </source>
</evidence>
<evidence type="ECO:0000256" key="3">
    <source>
        <dbReference type="ARBA" id="ARBA00006914"/>
    </source>
</evidence>
<dbReference type="SMART" id="SM00382">
    <property type="entry name" value="AAA"/>
    <property type="match status" value="1"/>
</dbReference>
<comment type="similarity">
    <text evidence="3">Belongs to the AAA ATPase family.</text>
</comment>
<evidence type="ECO:0000256" key="7">
    <source>
        <dbReference type="ARBA" id="ARBA00023054"/>
    </source>
</evidence>
<feature type="domain" description="AAA+ ATPase" evidence="13">
    <location>
        <begin position="341"/>
        <end position="474"/>
    </location>
</feature>
<feature type="compositionally biased region" description="Polar residues" evidence="12">
    <location>
        <begin position="1064"/>
        <end position="1080"/>
    </location>
</feature>
<dbReference type="InterPro" id="IPR003959">
    <property type="entry name" value="ATPase_AAA_core"/>
</dbReference>
<dbReference type="PANTHER" id="PTHR23075:SF0">
    <property type="entry name" value="ATPASE FAMILY AAA DOMAIN-CONTAINING PROTEIN 3"/>
    <property type="match status" value="1"/>
</dbReference>
<dbReference type="AlphaFoldDB" id="A0AAN8BYT2"/>
<comment type="subcellular location">
    <subcellularLocation>
        <location evidence="1">Mitochondrion inner membrane</location>
    </subcellularLocation>
    <subcellularLocation>
        <location evidence="2">Mitochondrion matrix</location>
        <location evidence="2">Mitochondrion nucleoid</location>
    </subcellularLocation>
</comment>
<dbReference type="Proteomes" id="UP001335648">
    <property type="component" value="Unassembled WGS sequence"/>
</dbReference>
<evidence type="ECO:0000256" key="1">
    <source>
        <dbReference type="ARBA" id="ARBA00004273"/>
    </source>
</evidence>
<dbReference type="PANTHER" id="PTHR23075">
    <property type="entry name" value="PUTATIVE ATP-ASE"/>
    <property type="match status" value="1"/>
</dbReference>
<dbReference type="GO" id="GO:0007005">
    <property type="term" value="P:mitochondrion organization"/>
    <property type="evidence" value="ECO:0007669"/>
    <property type="project" value="TreeGrafter"/>
</dbReference>
<evidence type="ECO:0000256" key="10">
    <source>
        <dbReference type="ARBA" id="ARBA00023271"/>
    </source>
</evidence>
<dbReference type="Pfam" id="PF12037">
    <property type="entry name" value="ATAD3_N"/>
    <property type="match status" value="1"/>
</dbReference>
<dbReference type="GO" id="GO:0016887">
    <property type="term" value="F:ATP hydrolysis activity"/>
    <property type="evidence" value="ECO:0007669"/>
    <property type="project" value="InterPro"/>
</dbReference>
<dbReference type="Pfam" id="PF00004">
    <property type="entry name" value="AAA"/>
    <property type="match status" value="1"/>
</dbReference>
<keyword evidence="6" id="KW-0067">ATP-binding</keyword>
<keyword evidence="15" id="KW-1185">Reference proteome</keyword>
<dbReference type="InterPro" id="IPR021911">
    <property type="entry name" value="ATAD3_N"/>
</dbReference>
<evidence type="ECO:0000256" key="2">
    <source>
        <dbReference type="ARBA" id="ARBA00004436"/>
    </source>
</evidence>
<keyword evidence="5" id="KW-0999">Mitochondrion inner membrane</keyword>
<evidence type="ECO:0000256" key="9">
    <source>
        <dbReference type="ARBA" id="ARBA00023136"/>
    </source>
</evidence>
<name>A0AAN8BYT2_9TELE</name>
<dbReference type="Gene3D" id="3.40.50.300">
    <property type="entry name" value="P-loop containing nucleotide triphosphate hydrolases"/>
    <property type="match status" value="1"/>
</dbReference>
<dbReference type="SUPFAM" id="SSF52540">
    <property type="entry name" value="P-loop containing nucleoside triphosphate hydrolases"/>
    <property type="match status" value="1"/>
</dbReference>
<accession>A0AAN8BYT2</accession>
<feature type="compositionally biased region" description="Gly residues" evidence="12">
    <location>
        <begin position="27"/>
        <end position="39"/>
    </location>
</feature>
<comment type="caution">
    <text evidence="14">The sequence shown here is derived from an EMBL/GenBank/DDBJ whole genome shotgun (WGS) entry which is preliminary data.</text>
</comment>